<dbReference type="InterPro" id="IPR002933">
    <property type="entry name" value="Peptidase_M20"/>
</dbReference>
<protein>
    <submittedName>
        <fullName evidence="6">Glutamate carboxypeptidase</fullName>
        <ecNumber evidence="6">3.4.17.11</ecNumber>
    </submittedName>
</protein>
<dbReference type="SUPFAM" id="SSF53187">
    <property type="entry name" value="Zn-dependent exopeptidases"/>
    <property type="match status" value="1"/>
</dbReference>
<evidence type="ECO:0000256" key="1">
    <source>
        <dbReference type="ARBA" id="ARBA00022723"/>
    </source>
</evidence>
<dbReference type="PANTHER" id="PTHR43808:SF32">
    <property type="entry name" value="ARGE_DAPE-RELATED DEACYLASE"/>
    <property type="match status" value="1"/>
</dbReference>
<dbReference type="Gene3D" id="3.30.70.360">
    <property type="match status" value="1"/>
</dbReference>
<keyword evidence="6" id="KW-0121">Carboxypeptidase</keyword>
<dbReference type="SUPFAM" id="SSF55031">
    <property type="entry name" value="Bacterial exopeptidase dimerisation domain"/>
    <property type="match status" value="1"/>
</dbReference>
<keyword evidence="4" id="KW-0732">Signal</keyword>
<sequence>MNPLGWKRLLTGSFLLASLLQAGLSHAELTTIEKNIVQRANQQLPQALEELKTAVNINSGTMNFTGVEKVGRLYQQQFDELGFKTEWISGKDFNRAGHLQASYGERGPKILMIGHLDTVFTKDDSFQAYRDLGDGKVAGPGITDMKGGNTIVVAALRALKAEGLLKDLQVRVLFTGDEESSGRPLSLSKKAIIDGAKWADIALGFEDGDSSIKTAVIARRGSIGWRLEVSGRPAHSSQVFTDEVGYGAAYEVARILNDFRQQIDGLGAATVNPGLLVAGNEALKLDVSNAAAMAGKSNIVAQTAMVKGDLRTLSPKELAQAQATMKKIVQKNLKHTSATLTFAEGYPPMPPTDANRKLLTQYSQISEDLNYGPVAPVNPRKAGAADISFAADHVDMALDGLGLMGSGGHTRDEVADMDSFTKNIHKAAILMHRLAKQYKH</sequence>
<feature type="signal peptide" evidence="4">
    <location>
        <begin position="1"/>
        <end position="27"/>
    </location>
</feature>
<keyword evidence="6" id="KW-0645">Protease</keyword>
<evidence type="ECO:0000259" key="5">
    <source>
        <dbReference type="Pfam" id="PF07687"/>
    </source>
</evidence>
<gene>
    <name evidence="6" type="ORF">HNR48_002782</name>
</gene>
<dbReference type="InterPro" id="IPR036264">
    <property type="entry name" value="Bact_exopeptidase_dim_dom"/>
</dbReference>
<keyword evidence="7" id="KW-1185">Reference proteome</keyword>
<evidence type="ECO:0000313" key="6">
    <source>
        <dbReference type="EMBL" id="MBB6522497.1"/>
    </source>
</evidence>
<dbReference type="PANTHER" id="PTHR43808">
    <property type="entry name" value="ACETYLORNITHINE DEACETYLASE"/>
    <property type="match status" value="1"/>
</dbReference>
<accession>A0A7X0MYW6</accession>
<dbReference type="Proteomes" id="UP000528457">
    <property type="component" value="Unassembled WGS sequence"/>
</dbReference>
<comment type="caution">
    <text evidence="6">The sequence shown here is derived from an EMBL/GenBank/DDBJ whole genome shotgun (WGS) entry which is preliminary data.</text>
</comment>
<evidence type="ECO:0000256" key="4">
    <source>
        <dbReference type="SAM" id="SignalP"/>
    </source>
</evidence>
<keyword evidence="2 6" id="KW-0378">Hydrolase</keyword>
<dbReference type="EMBL" id="JACHHT010000002">
    <property type="protein sequence ID" value="MBB6522497.1"/>
    <property type="molecule type" value="Genomic_DNA"/>
</dbReference>
<dbReference type="GO" id="GO:0004180">
    <property type="term" value="F:carboxypeptidase activity"/>
    <property type="evidence" value="ECO:0007669"/>
    <property type="project" value="UniProtKB-KW"/>
</dbReference>
<dbReference type="GO" id="GO:0046872">
    <property type="term" value="F:metal ion binding"/>
    <property type="evidence" value="ECO:0007669"/>
    <property type="project" value="UniProtKB-KW"/>
</dbReference>
<dbReference type="Pfam" id="PF01546">
    <property type="entry name" value="Peptidase_M20"/>
    <property type="match status" value="1"/>
</dbReference>
<dbReference type="EC" id="3.4.17.11" evidence="6"/>
<name>A0A7X0MYW6_9GAMM</name>
<dbReference type="InterPro" id="IPR050072">
    <property type="entry name" value="Peptidase_M20A"/>
</dbReference>
<feature type="chain" id="PRO_5031156846" evidence="4">
    <location>
        <begin position="28"/>
        <end position="440"/>
    </location>
</feature>
<evidence type="ECO:0000313" key="7">
    <source>
        <dbReference type="Proteomes" id="UP000528457"/>
    </source>
</evidence>
<dbReference type="RefSeq" id="WP_166845780.1">
    <property type="nucleotide sequence ID" value="NZ_JAAONY010000002.1"/>
</dbReference>
<dbReference type="InterPro" id="IPR011650">
    <property type="entry name" value="Peptidase_M20_dimer"/>
</dbReference>
<reference evidence="6 7" key="1">
    <citation type="submission" date="2020-08" db="EMBL/GenBank/DDBJ databases">
        <title>Genomic Encyclopedia of Type Strains, Phase IV (KMG-IV): sequencing the most valuable type-strain genomes for metagenomic binning, comparative biology and taxonomic classification.</title>
        <authorList>
            <person name="Goeker M."/>
        </authorList>
    </citation>
    <scope>NUCLEOTIDE SEQUENCE [LARGE SCALE GENOMIC DNA]</scope>
    <source>
        <strain evidence="6 7">DSM 22368</strain>
    </source>
</reference>
<evidence type="ECO:0000256" key="3">
    <source>
        <dbReference type="ARBA" id="ARBA00023285"/>
    </source>
</evidence>
<dbReference type="Pfam" id="PF07687">
    <property type="entry name" value="M20_dimer"/>
    <property type="match status" value="1"/>
</dbReference>
<dbReference type="AlphaFoldDB" id="A0A7X0MYW6"/>
<evidence type="ECO:0000256" key="2">
    <source>
        <dbReference type="ARBA" id="ARBA00022801"/>
    </source>
</evidence>
<dbReference type="InParanoid" id="A0A7X0MYW6"/>
<keyword evidence="3" id="KW-0170">Cobalt</keyword>
<dbReference type="Gene3D" id="3.40.630.10">
    <property type="entry name" value="Zn peptidases"/>
    <property type="match status" value="1"/>
</dbReference>
<keyword evidence="1" id="KW-0479">Metal-binding</keyword>
<feature type="domain" description="Peptidase M20 dimerisation" evidence="5">
    <location>
        <begin position="217"/>
        <end position="335"/>
    </location>
</feature>
<proteinExistence type="predicted"/>
<organism evidence="6 7">
    <name type="scientific">Pseudoteredinibacter isoporae</name>
    <dbReference type="NCBI Taxonomy" id="570281"/>
    <lineage>
        <taxon>Bacteria</taxon>
        <taxon>Pseudomonadati</taxon>
        <taxon>Pseudomonadota</taxon>
        <taxon>Gammaproteobacteria</taxon>
        <taxon>Cellvibrionales</taxon>
        <taxon>Cellvibrionaceae</taxon>
        <taxon>Pseudoteredinibacter</taxon>
    </lineage>
</organism>